<feature type="region of interest" description="Disordered" evidence="1">
    <location>
        <begin position="14"/>
        <end position="41"/>
    </location>
</feature>
<dbReference type="EMBL" id="ACCL02000008">
    <property type="protein sequence ID" value="EET60957.1"/>
    <property type="molecule type" value="Genomic_DNA"/>
</dbReference>
<dbReference type="Proteomes" id="UP000005561">
    <property type="component" value="Unassembled WGS sequence"/>
</dbReference>
<dbReference type="AlphaFoldDB" id="C6LEH4"/>
<evidence type="ECO:0000313" key="2">
    <source>
        <dbReference type="EMBL" id="EET60957.1"/>
    </source>
</evidence>
<evidence type="ECO:0000313" key="3">
    <source>
        <dbReference type="Proteomes" id="UP000005561"/>
    </source>
</evidence>
<reference evidence="2" key="1">
    <citation type="submission" date="2009-07" db="EMBL/GenBank/DDBJ databases">
        <authorList>
            <person name="Weinstock G."/>
            <person name="Sodergren E."/>
            <person name="Clifton S."/>
            <person name="Fulton L."/>
            <person name="Fulton B."/>
            <person name="Courtney L."/>
            <person name="Fronick C."/>
            <person name="Harrison M."/>
            <person name="Strong C."/>
            <person name="Farmer C."/>
            <person name="Delahaunty K."/>
            <person name="Markovic C."/>
            <person name="Hall O."/>
            <person name="Minx P."/>
            <person name="Tomlinson C."/>
            <person name="Mitreva M."/>
            <person name="Nelson J."/>
            <person name="Hou S."/>
            <person name="Wollam A."/>
            <person name="Pepin K.H."/>
            <person name="Johnson M."/>
            <person name="Bhonagiri V."/>
            <person name="Nash W.E."/>
            <person name="Warren W."/>
            <person name="Chinwalla A."/>
            <person name="Mardis E.R."/>
            <person name="Wilson R.K."/>
        </authorList>
    </citation>
    <scope>NUCLEOTIDE SEQUENCE [LARGE SCALE GENOMIC DNA]</scope>
    <source>
        <strain evidence="2">DSM 14469</strain>
    </source>
</reference>
<comment type="caution">
    <text evidence="2">The sequence shown here is derived from an EMBL/GenBank/DDBJ whole genome shotgun (WGS) entry which is preliminary data.</text>
</comment>
<sequence length="41" mass="5020">MKIIAGTIWRLRMQEKRSQERTDPPSDMKKRLQERKGVEYE</sequence>
<proteinExistence type="predicted"/>
<accession>C6LEH4</accession>
<gene>
    <name evidence="2" type="ORF">BRYFOR_07023</name>
</gene>
<evidence type="ECO:0000256" key="1">
    <source>
        <dbReference type="SAM" id="MobiDB-lite"/>
    </source>
</evidence>
<name>C6LEH4_9FIRM</name>
<organism evidence="2 3">
    <name type="scientific">Marvinbryantia formatexigens DSM 14469</name>
    <dbReference type="NCBI Taxonomy" id="478749"/>
    <lineage>
        <taxon>Bacteria</taxon>
        <taxon>Bacillati</taxon>
        <taxon>Bacillota</taxon>
        <taxon>Clostridia</taxon>
        <taxon>Lachnospirales</taxon>
        <taxon>Lachnospiraceae</taxon>
        <taxon>Marvinbryantia</taxon>
    </lineage>
</organism>
<keyword evidence="3" id="KW-1185">Reference proteome</keyword>
<protein>
    <submittedName>
        <fullName evidence="2">Uncharacterized protein</fullName>
    </submittedName>
</protein>